<reference evidence="1 2" key="1">
    <citation type="journal article" date="2013" name="Genome Biol.">
        <title>The genome sequence of the most widely cultivated cacao type and its use to identify candidate genes regulating pod color.</title>
        <authorList>
            <person name="Motamayor J.C."/>
            <person name="Mockaitis K."/>
            <person name="Schmutz J."/>
            <person name="Haiminen N."/>
            <person name="Iii D.L."/>
            <person name="Cornejo O."/>
            <person name="Findley S.D."/>
            <person name="Zheng P."/>
            <person name="Utro F."/>
            <person name="Royaert S."/>
            <person name="Saski C."/>
            <person name="Jenkins J."/>
            <person name="Podicheti R."/>
            <person name="Zhao M."/>
            <person name="Scheffler B.E."/>
            <person name="Stack J.C."/>
            <person name="Feltus F.A."/>
            <person name="Mustiga G.M."/>
            <person name="Amores F."/>
            <person name="Phillips W."/>
            <person name="Marelli J.P."/>
            <person name="May G.D."/>
            <person name="Shapiro H."/>
            <person name="Ma J."/>
            <person name="Bustamante C.D."/>
            <person name="Schnell R.J."/>
            <person name="Main D."/>
            <person name="Gilbert D."/>
            <person name="Parida L."/>
            <person name="Kuhn D.N."/>
        </authorList>
    </citation>
    <scope>NUCLEOTIDE SEQUENCE [LARGE SCALE GENOMIC DNA]</scope>
    <source>
        <strain evidence="2">cv. Matina 1-6</strain>
    </source>
</reference>
<evidence type="ECO:0000313" key="2">
    <source>
        <dbReference type="Proteomes" id="UP000026915"/>
    </source>
</evidence>
<name>A0A061GXH8_THECC</name>
<dbReference type="EMBL" id="CM001887">
    <property type="protein sequence ID" value="EOY31814.1"/>
    <property type="molecule type" value="Genomic_DNA"/>
</dbReference>
<evidence type="ECO:0000313" key="1">
    <source>
        <dbReference type="EMBL" id="EOY31814.1"/>
    </source>
</evidence>
<dbReference type="Gramene" id="EOY31814">
    <property type="protein sequence ID" value="EOY31814"/>
    <property type="gene ID" value="TCM_039001"/>
</dbReference>
<dbReference type="InParanoid" id="A0A061GXH8"/>
<dbReference type="Proteomes" id="UP000026915">
    <property type="component" value="Chromosome 9"/>
</dbReference>
<keyword evidence="2" id="KW-1185">Reference proteome</keyword>
<proteinExistence type="predicted"/>
<sequence length="160" mass="18358">MLETISQLASSTPTFFQAQSVHLNADENASNGSIPLVVNTNVNGGNGENATDVVGFVIMEKLQKLLDQKNKRFSFFKFDLKFPYLANIAVESYPKDCTSPKFKQFNGCLEKSSYSLLKKRLILLIWEENIKSSEKMSWNISNALEKWCWIYKSLMVRRSW</sequence>
<gene>
    <name evidence="1" type="ORF">TCM_039001</name>
</gene>
<dbReference type="HOGENOM" id="CLU_115620_0_0_1"/>
<accession>A0A061GXH8</accession>
<dbReference type="AlphaFoldDB" id="A0A061GXH8"/>
<organism evidence="1 2">
    <name type="scientific">Theobroma cacao</name>
    <name type="common">Cacao</name>
    <name type="synonym">Cocoa</name>
    <dbReference type="NCBI Taxonomy" id="3641"/>
    <lineage>
        <taxon>Eukaryota</taxon>
        <taxon>Viridiplantae</taxon>
        <taxon>Streptophyta</taxon>
        <taxon>Embryophyta</taxon>
        <taxon>Tracheophyta</taxon>
        <taxon>Spermatophyta</taxon>
        <taxon>Magnoliopsida</taxon>
        <taxon>eudicotyledons</taxon>
        <taxon>Gunneridae</taxon>
        <taxon>Pentapetalae</taxon>
        <taxon>rosids</taxon>
        <taxon>malvids</taxon>
        <taxon>Malvales</taxon>
        <taxon>Malvaceae</taxon>
        <taxon>Byttnerioideae</taxon>
        <taxon>Theobroma</taxon>
    </lineage>
</organism>
<protein>
    <submittedName>
        <fullName evidence="1">H0502G05.11 protein, putative</fullName>
    </submittedName>
</protein>